<keyword evidence="6" id="KW-1133">Transmembrane helix</keyword>
<evidence type="ECO:0000313" key="15">
    <source>
        <dbReference type="Proteomes" id="UP001168821"/>
    </source>
</evidence>
<dbReference type="Pfam" id="PF00858">
    <property type="entry name" value="ASC"/>
    <property type="match status" value="1"/>
</dbReference>
<dbReference type="AlphaFoldDB" id="A0AA38M4K5"/>
<keyword evidence="8 12" id="KW-0406">Ion transport</keyword>
<gene>
    <name evidence="14" type="ORF">Zmor_015337</name>
    <name evidence="13" type="ORF">Zmor_026592</name>
</gene>
<evidence type="ECO:0000256" key="2">
    <source>
        <dbReference type="ARBA" id="ARBA00007193"/>
    </source>
</evidence>
<dbReference type="Proteomes" id="UP001168821">
    <property type="component" value="Unassembled WGS sequence"/>
</dbReference>
<dbReference type="GO" id="GO:0015280">
    <property type="term" value="F:ligand-gated sodium channel activity"/>
    <property type="evidence" value="ECO:0007669"/>
    <property type="project" value="TreeGrafter"/>
</dbReference>
<name>A0AA38M4K5_9CUCU</name>
<evidence type="ECO:0000256" key="3">
    <source>
        <dbReference type="ARBA" id="ARBA00022448"/>
    </source>
</evidence>
<proteinExistence type="inferred from homology"/>
<comment type="similarity">
    <text evidence="2 12">Belongs to the amiloride-sensitive sodium channel (TC 1.A.6) family.</text>
</comment>
<keyword evidence="4 12" id="KW-0894">Sodium channel</keyword>
<dbReference type="Gene3D" id="2.60.470.10">
    <property type="entry name" value="Acid-sensing ion channels like domains"/>
    <property type="match status" value="1"/>
</dbReference>
<dbReference type="EMBL" id="JALNTZ010000008">
    <property type="protein sequence ID" value="KAJ3643910.1"/>
    <property type="molecule type" value="Genomic_DNA"/>
</dbReference>
<evidence type="ECO:0000256" key="4">
    <source>
        <dbReference type="ARBA" id="ARBA00022461"/>
    </source>
</evidence>
<keyword evidence="11 12" id="KW-0407">Ion channel</keyword>
<dbReference type="InterPro" id="IPR001873">
    <property type="entry name" value="ENaC"/>
</dbReference>
<keyword evidence="5 12" id="KW-0812">Transmembrane</keyword>
<keyword evidence="10 12" id="KW-0739">Sodium transport</keyword>
<dbReference type="PRINTS" id="PR01078">
    <property type="entry name" value="AMINACHANNEL"/>
</dbReference>
<organism evidence="13 15">
    <name type="scientific">Zophobas morio</name>
    <dbReference type="NCBI Taxonomy" id="2755281"/>
    <lineage>
        <taxon>Eukaryota</taxon>
        <taxon>Metazoa</taxon>
        <taxon>Ecdysozoa</taxon>
        <taxon>Arthropoda</taxon>
        <taxon>Hexapoda</taxon>
        <taxon>Insecta</taxon>
        <taxon>Pterygota</taxon>
        <taxon>Neoptera</taxon>
        <taxon>Endopterygota</taxon>
        <taxon>Coleoptera</taxon>
        <taxon>Polyphaga</taxon>
        <taxon>Cucujiformia</taxon>
        <taxon>Tenebrionidae</taxon>
        <taxon>Zophobas</taxon>
    </lineage>
</organism>
<sequence length="360" mass="41270">MAIWDKLTRNPTLTTLENTNFPVSKVPFPGVSICNLNKISKKKAEDVAAFISDTTGSALDVVQDYMKTLGSFYDFDDTNIHKQLQFQQILEKFTHVDEFRPVKLMKWLSPTCEDFLLRCSWKNQEVNCSEIFQLRLTFEGYCCVFNYVKETNEVISESFRQNEIMFGEAGLHSGLTVVLNNQLNDYFYTKQASMGANVHIFNPTDYPDKSSGGLSEQLIGISTEFLIQLETITYDAVRDVVYHPVDERKCYFPSEKQTYFGLYSESDCLMDCRMRSMAALCGCVPFMIPQNRTLVCGLSDIQCLSKYRVKWDALAPPDAFIHSKLKREAHYALHCEDRCYSTCTTYTYQIATNPVPIKDP</sequence>
<keyword evidence="7" id="KW-0915">Sodium</keyword>
<keyword evidence="9" id="KW-0472">Membrane</keyword>
<comment type="subcellular location">
    <subcellularLocation>
        <location evidence="1">Membrane</location>
        <topology evidence="1">Multi-pass membrane protein</topology>
    </subcellularLocation>
</comment>
<evidence type="ECO:0000256" key="5">
    <source>
        <dbReference type="ARBA" id="ARBA00022692"/>
    </source>
</evidence>
<evidence type="ECO:0000256" key="7">
    <source>
        <dbReference type="ARBA" id="ARBA00023053"/>
    </source>
</evidence>
<dbReference type="GO" id="GO:0005886">
    <property type="term" value="C:plasma membrane"/>
    <property type="evidence" value="ECO:0007669"/>
    <property type="project" value="TreeGrafter"/>
</dbReference>
<dbReference type="PANTHER" id="PTHR11690">
    <property type="entry name" value="AMILORIDE-SENSITIVE SODIUM CHANNEL-RELATED"/>
    <property type="match status" value="1"/>
</dbReference>
<evidence type="ECO:0000256" key="1">
    <source>
        <dbReference type="ARBA" id="ARBA00004141"/>
    </source>
</evidence>
<accession>A0AA38M4K5</accession>
<evidence type="ECO:0000313" key="13">
    <source>
        <dbReference type="EMBL" id="KAJ3643910.1"/>
    </source>
</evidence>
<reference evidence="13" key="1">
    <citation type="journal article" date="2023" name="G3 (Bethesda)">
        <title>Whole genome assemblies of Zophobas morio and Tenebrio molitor.</title>
        <authorList>
            <person name="Kaur S."/>
            <person name="Stinson S.A."/>
            <person name="diCenzo G.C."/>
        </authorList>
    </citation>
    <scope>NUCLEOTIDE SEQUENCE</scope>
    <source>
        <strain evidence="14">QUZm001</strain>
        <tissue evidence="13">Head and legs</tissue>
    </source>
</reference>
<evidence type="ECO:0000256" key="10">
    <source>
        <dbReference type="ARBA" id="ARBA00023201"/>
    </source>
</evidence>
<evidence type="ECO:0000256" key="6">
    <source>
        <dbReference type="ARBA" id="ARBA00022989"/>
    </source>
</evidence>
<evidence type="ECO:0008006" key="16">
    <source>
        <dbReference type="Google" id="ProtNLM"/>
    </source>
</evidence>
<evidence type="ECO:0000313" key="14">
    <source>
        <dbReference type="EMBL" id="KAJ3656248.1"/>
    </source>
</evidence>
<evidence type="ECO:0000256" key="11">
    <source>
        <dbReference type="ARBA" id="ARBA00023303"/>
    </source>
</evidence>
<comment type="caution">
    <text evidence="13">The sequence shown here is derived from an EMBL/GenBank/DDBJ whole genome shotgun (WGS) entry which is preliminary data.</text>
</comment>
<evidence type="ECO:0000256" key="12">
    <source>
        <dbReference type="RuleBase" id="RU000679"/>
    </source>
</evidence>
<protein>
    <recommendedName>
        <fullName evidence="16">Sodium channel protein Nach</fullName>
    </recommendedName>
</protein>
<evidence type="ECO:0000256" key="8">
    <source>
        <dbReference type="ARBA" id="ARBA00023065"/>
    </source>
</evidence>
<evidence type="ECO:0000256" key="9">
    <source>
        <dbReference type="ARBA" id="ARBA00023136"/>
    </source>
</evidence>
<keyword evidence="15" id="KW-1185">Reference proteome</keyword>
<dbReference type="PANTHER" id="PTHR11690:SF253">
    <property type="entry name" value="PICKPOCKET 18-RELATED"/>
    <property type="match status" value="1"/>
</dbReference>
<keyword evidence="3 12" id="KW-0813">Transport</keyword>
<dbReference type="EMBL" id="JALNTZ010000004">
    <property type="protein sequence ID" value="KAJ3656248.1"/>
    <property type="molecule type" value="Genomic_DNA"/>
</dbReference>